<feature type="transmembrane region" description="Helical" evidence="1">
    <location>
        <begin position="66"/>
        <end position="87"/>
    </location>
</feature>
<dbReference type="EMBL" id="JXTC01000078">
    <property type="protein sequence ID" value="PON91010.1"/>
    <property type="molecule type" value="Genomic_DNA"/>
</dbReference>
<evidence type="ECO:0000256" key="1">
    <source>
        <dbReference type="SAM" id="Phobius"/>
    </source>
</evidence>
<protein>
    <recommendedName>
        <fullName evidence="5">Transmembrane protein</fullName>
    </recommendedName>
</protein>
<evidence type="ECO:0008006" key="5">
    <source>
        <dbReference type="Google" id="ProtNLM"/>
    </source>
</evidence>
<accession>A0A2P5EZP4</accession>
<dbReference type="Proteomes" id="UP000237000">
    <property type="component" value="Unassembled WGS sequence"/>
</dbReference>
<gene>
    <name evidence="3" type="ORF">TorRG33x02_132280</name>
</gene>
<keyword evidence="4" id="KW-1185">Reference proteome</keyword>
<dbReference type="InParanoid" id="A0A2P5EZP4"/>
<proteinExistence type="predicted"/>
<evidence type="ECO:0000313" key="4">
    <source>
        <dbReference type="Proteomes" id="UP000237000"/>
    </source>
</evidence>
<keyword evidence="1" id="KW-0812">Transmembrane</keyword>
<organism evidence="3 4">
    <name type="scientific">Trema orientale</name>
    <name type="common">Charcoal tree</name>
    <name type="synonym">Celtis orientalis</name>
    <dbReference type="NCBI Taxonomy" id="63057"/>
    <lineage>
        <taxon>Eukaryota</taxon>
        <taxon>Viridiplantae</taxon>
        <taxon>Streptophyta</taxon>
        <taxon>Embryophyta</taxon>
        <taxon>Tracheophyta</taxon>
        <taxon>Spermatophyta</taxon>
        <taxon>Magnoliopsida</taxon>
        <taxon>eudicotyledons</taxon>
        <taxon>Gunneridae</taxon>
        <taxon>Pentapetalae</taxon>
        <taxon>rosids</taxon>
        <taxon>fabids</taxon>
        <taxon>Rosales</taxon>
        <taxon>Cannabaceae</taxon>
        <taxon>Trema</taxon>
    </lineage>
</organism>
<evidence type="ECO:0000313" key="3">
    <source>
        <dbReference type="EMBL" id="PON91010.1"/>
    </source>
</evidence>
<evidence type="ECO:0000256" key="2">
    <source>
        <dbReference type="SAM" id="SignalP"/>
    </source>
</evidence>
<sequence>MNQCWVSLVLALPWVSIGHWNPRLHHLLFFDVPWPPIAMDFVRHPSRQNLVGPSFSSSVCILCNSWYISVIFTIQLFTGISFKRLLYRSINRSRRRKIGKARNEIKPKHPR</sequence>
<keyword evidence="2" id="KW-0732">Signal</keyword>
<name>A0A2P5EZP4_TREOI</name>
<keyword evidence="1" id="KW-0472">Membrane</keyword>
<comment type="caution">
    <text evidence="3">The sequence shown here is derived from an EMBL/GenBank/DDBJ whole genome shotgun (WGS) entry which is preliminary data.</text>
</comment>
<reference evidence="4" key="1">
    <citation type="submission" date="2016-06" db="EMBL/GenBank/DDBJ databases">
        <title>Parallel loss of symbiosis genes in relatives of nitrogen-fixing non-legume Parasponia.</title>
        <authorList>
            <person name="Van Velzen R."/>
            <person name="Holmer R."/>
            <person name="Bu F."/>
            <person name="Rutten L."/>
            <person name="Van Zeijl A."/>
            <person name="Liu W."/>
            <person name="Santuari L."/>
            <person name="Cao Q."/>
            <person name="Sharma T."/>
            <person name="Shen D."/>
            <person name="Roswanjaya Y."/>
            <person name="Wardhani T."/>
            <person name="Kalhor M.S."/>
            <person name="Jansen J."/>
            <person name="Van den Hoogen J."/>
            <person name="Gungor B."/>
            <person name="Hartog M."/>
            <person name="Hontelez J."/>
            <person name="Verver J."/>
            <person name="Yang W.-C."/>
            <person name="Schijlen E."/>
            <person name="Repin R."/>
            <person name="Schilthuizen M."/>
            <person name="Schranz E."/>
            <person name="Heidstra R."/>
            <person name="Miyata K."/>
            <person name="Fedorova E."/>
            <person name="Kohlen W."/>
            <person name="Bisseling T."/>
            <person name="Smit S."/>
            <person name="Geurts R."/>
        </authorList>
    </citation>
    <scope>NUCLEOTIDE SEQUENCE [LARGE SCALE GENOMIC DNA]</scope>
    <source>
        <strain evidence="4">cv. RG33-2</strain>
    </source>
</reference>
<dbReference type="AlphaFoldDB" id="A0A2P5EZP4"/>
<feature type="signal peptide" evidence="2">
    <location>
        <begin position="1"/>
        <end position="18"/>
    </location>
</feature>
<keyword evidence="1" id="KW-1133">Transmembrane helix</keyword>
<feature type="chain" id="PRO_5015138492" description="Transmembrane protein" evidence="2">
    <location>
        <begin position="19"/>
        <end position="111"/>
    </location>
</feature>